<keyword evidence="2" id="KW-1185">Reference proteome</keyword>
<sequence length="127" mass="14748">MPQKYIDIMMQALEFEPNNRPTICNMFKGLYDIVNNPENAQQSHVKSSKRDFSQSSFLSVENAMNEAKKPDGDKQKALGYINIFSELGDPKASYYKGYFLQQKLYSRILFDQYEKIPKVQKDIASLF</sequence>
<reference evidence="1" key="1">
    <citation type="submission" date="2021-06" db="EMBL/GenBank/DDBJ databases">
        <authorList>
            <person name="Kallberg Y."/>
            <person name="Tangrot J."/>
            <person name="Rosling A."/>
        </authorList>
    </citation>
    <scope>NUCLEOTIDE SEQUENCE</scope>
    <source>
        <strain evidence="1">MA453B</strain>
    </source>
</reference>
<organism evidence="1 2">
    <name type="scientific">Dentiscutata erythropus</name>
    <dbReference type="NCBI Taxonomy" id="1348616"/>
    <lineage>
        <taxon>Eukaryota</taxon>
        <taxon>Fungi</taxon>
        <taxon>Fungi incertae sedis</taxon>
        <taxon>Mucoromycota</taxon>
        <taxon>Glomeromycotina</taxon>
        <taxon>Glomeromycetes</taxon>
        <taxon>Diversisporales</taxon>
        <taxon>Gigasporaceae</taxon>
        <taxon>Dentiscutata</taxon>
    </lineage>
</organism>
<evidence type="ECO:0000313" key="1">
    <source>
        <dbReference type="EMBL" id="CAG8785123.1"/>
    </source>
</evidence>
<name>A0A9N9P3N3_9GLOM</name>
<dbReference type="EMBL" id="CAJVPY010023490">
    <property type="protein sequence ID" value="CAG8785123.1"/>
    <property type="molecule type" value="Genomic_DNA"/>
</dbReference>
<dbReference type="OrthoDB" id="2435364at2759"/>
<evidence type="ECO:0000313" key="2">
    <source>
        <dbReference type="Proteomes" id="UP000789405"/>
    </source>
</evidence>
<proteinExistence type="predicted"/>
<protein>
    <submittedName>
        <fullName evidence="1">638_t:CDS:1</fullName>
    </submittedName>
</protein>
<feature type="non-terminal residue" evidence="1">
    <location>
        <position position="1"/>
    </location>
</feature>
<dbReference type="Proteomes" id="UP000789405">
    <property type="component" value="Unassembled WGS sequence"/>
</dbReference>
<feature type="non-terminal residue" evidence="1">
    <location>
        <position position="127"/>
    </location>
</feature>
<accession>A0A9N9P3N3</accession>
<gene>
    <name evidence="1" type="ORF">DERYTH_LOCUS20236</name>
</gene>
<comment type="caution">
    <text evidence="1">The sequence shown here is derived from an EMBL/GenBank/DDBJ whole genome shotgun (WGS) entry which is preliminary data.</text>
</comment>
<dbReference type="AlphaFoldDB" id="A0A9N9P3N3"/>